<protein>
    <submittedName>
        <fullName evidence="2">Uncharacterized protein</fullName>
    </submittedName>
</protein>
<keyword evidence="1" id="KW-0812">Transmembrane</keyword>
<keyword evidence="3" id="KW-1185">Reference proteome</keyword>
<proteinExistence type="predicted"/>
<dbReference type="AlphaFoldDB" id="A0A244CUI5"/>
<dbReference type="RefSeq" id="WP_086742644.1">
    <property type="nucleotide sequence ID" value="NZ_MWPV01000001.1"/>
</dbReference>
<dbReference type="EMBL" id="MWPV01000001">
    <property type="protein sequence ID" value="OUL59251.1"/>
    <property type="molecule type" value="Genomic_DNA"/>
</dbReference>
<evidence type="ECO:0000313" key="3">
    <source>
        <dbReference type="Proteomes" id="UP000194841"/>
    </source>
</evidence>
<dbReference type="Proteomes" id="UP000194841">
    <property type="component" value="Unassembled WGS sequence"/>
</dbReference>
<sequence>MAVDTTTLIKAAAGASAAVIAAPQSAIAENLAKANWRQLITLQFNFTVSDMVMIATFFLLLLNYLHNKKRSKNDDE</sequence>
<gene>
    <name evidence="2" type="ORF">B1199_03000</name>
</gene>
<organism evidence="2 3">
    <name type="scientific">Pseudoalteromonas ulvae</name>
    <dbReference type="NCBI Taxonomy" id="107327"/>
    <lineage>
        <taxon>Bacteria</taxon>
        <taxon>Pseudomonadati</taxon>
        <taxon>Pseudomonadota</taxon>
        <taxon>Gammaproteobacteria</taxon>
        <taxon>Alteromonadales</taxon>
        <taxon>Pseudoalteromonadaceae</taxon>
        <taxon>Pseudoalteromonas</taxon>
    </lineage>
</organism>
<reference evidence="2 3" key="1">
    <citation type="submission" date="2017-02" db="EMBL/GenBank/DDBJ databases">
        <title>Pseudoalteromonas ulvae TC14 Genome.</title>
        <authorList>
            <person name="Molmeret M."/>
        </authorList>
    </citation>
    <scope>NUCLEOTIDE SEQUENCE [LARGE SCALE GENOMIC DNA]</scope>
    <source>
        <strain evidence="2">TC14</strain>
    </source>
</reference>
<keyword evidence="1" id="KW-0472">Membrane</keyword>
<evidence type="ECO:0000256" key="1">
    <source>
        <dbReference type="SAM" id="Phobius"/>
    </source>
</evidence>
<keyword evidence="1" id="KW-1133">Transmembrane helix</keyword>
<name>A0A244CUI5_PSEDV</name>
<evidence type="ECO:0000313" key="2">
    <source>
        <dbReference type="EMBL" id="OUL59251.1"/>
    </source>
</evidence>
<comment type="caution">
    <text evidence="2">The sequence shown here is derived from an EMBL/GenBank/DDBJ whole genome shotgun (WGS) entry which is preliminary data.</text>
</comment>
<feature type="transmembrane region" description="Helical" evidence="1">
    <location>
        <begin position="44"/>
        <end position="65"/>
    </location>
</feature>
<accession>A0A244CUI5</accession>